<evidence type="ECO:0000256" key="5">
    <source>
        <dbReference type="ARBA" id="ARBA00023002"/>
    </source>
</evidence>
<evidence type="ECO:0000256" key="3">
    <source>
        <dbReference type="ARBA" id="ARBA00022723"/>
    </source>
</evidence>
<evidence type="ECO:0000256" key="1">
    <source>
        <dbReference type="ARBA" id="ARBA00001947"/>
    </source>
</evidence>
<dbReference type="SUPFAM" id="SSF51735">
    <property type="entry name" value="NAD(P)-binding Rossmann-fold domains"/>
    <property type="match status" value="1"/>
</dbReference>
<dbReference type="Pfam" id="PF00107">
    <property type="entry name" value="ADH_zinc_N"/>
    <property type="match status" value="1"/>
</dbReference>
<keyword evidence="4" id="KW-0862">Zinc</keyword>
<proteinExistence type="inferred from homology"/>
<name>A0A9P9I9P7_9PLEO</name>
<evidence type="ECO:0000256" key="2">
    <source>
        <dbReference type="ARBA" id="ARBA00008072"/>
    </source>
</evidence>
<evidence type="ECO:0000259" key="8">
    <source>
        <dbReference type="Pfam" id="PF04082"/>
    </source>
</evidence>
<dbReference type="OrthoDB" id="5407715at2759"/>
<sequence length="829" mass="90271">MAPHVPIIHQPTFSIASAATPLLLEILACGALYLCERTTAVTLHAGAQQLMFKIERGSESHGCDQKFELWTLQTYLLMSYFGAYGGNLATQQRATHIFPFAIKLAQDALHELDSMTPASTYTDWVYQETISRSIAITVEIGAALASTAREQCFTAPFFDMPFPLPCNASIWQQDELYWQGSPPQLDSCQVVSCLFAGQKPVSSISDLGIITVVSMLLWRICSFEALAGSYRLEMCVDIVNKTDRAVHILDAILKDQLKVDEICHATLDPLFYTARALLNSIFYHLYASEPLAEMKNLLDSPRKRKSSLHNNMLAARDHSSQLGSALVRGAEALQSDCRMGINYVQRMAPHHIGPICANASYEGSLLLCWYLNTKPTLFSAPELIVTLDRIIDDVSSEMGNEQVTNHSQNLTLPLKVTAELLSDRSVWQFWSGAVSVVRGGGQKSCVLRIMGHHSDNNRALWLSSFSSPLELIDLPIPEATTGAVVVKVLNSVIFPYAEDIHKGHLPIFNLSLPLVPHPSHVGRVHTVGPDSVSLKPGDLVYFSAFITARDDEGVFMVQGHHGGENPKAKKLMKGEWRDGALQQYQKIPLENAYILNSDRLCTQLGYTPADLHEISFYAMGVGAICEAGQVTAGSTVLIGPATGTYGGISSEVALALGANVIAIGRSEGKLQHLQQLLGNHERFQYVVMTGNDEADISAIISATPGGRGVDVYNDWASGALDGSPYFGAAIRTVKSKGKVILSGAPAGNINVPYAMVMHKNISIIGKLGVDRGGINHTIVMIESGILRLGKRGGATHALYSLDEHEEAFRGAKESGGFKVYHDIVPNSWE</sequence>
<dbReference type="PANTHER" id="PTHR43350">
    <property type="entry name" value="NAD-DEPENDENT ALCOHOL DEHYDROGENASE"/>
    <property type="match status" value="1"/>
</dbReference>
<dbReference type="Gene3D" id="3.40.50.720">
    <property type="entry name" value="NAD(P)-binding Rossmann-like Domain"/>
    <property type="match status" value="1"/>
</dbReference>
<dbReference type="Proteomes" id="UP000700596">
    <property type="component" value="Unassembled WGS sequence"/>
</dbReference>
<feature type="domain" description="Xylanolytic transcriptional activator regulatory" evidence="8">
    <location>
        <begin position="3"/>
        <end position="114"/>
    </location>
</feature>
<organism evidence="9 10">
    <name type="scientific">Dendryphion nanum</name>
    <dbReference type="NCBI Taxonomy" id="256645"/>
    <lineage>
        <taxon>Eukaryota</taxon>
        <taxon>Fungi</taxon>
        <taxon>Dikarya</taxon>
        <taxon>Ascomycota</taxon>
        <taxon>Pezizomycotina</taxon>
        <taxon>Dothideomycetes</taxon>
        <taxon>Pleosporomycetidae</taxon>
        <taxon>Pleosporales</taxon>
        <taxon>Torulaceae</taxon>
        <taxon>Dendryphion</taxon>
    </lineage>
</organism>
<keyword evidence="5" id="KW-0560">Oxidoreductase</keyword>
<comment type="caution">
    <text evidence="9">The sequence shown here is derived from an EMBL/GenBank/DDBJ whole genome shotgun (WGS) entry which is preliminary data.</text>
</comment>
<evidence type="ECO:0000313" key="9">
    <source>
        <dbReference type="EMBL" id="KAH7112067.1"/>
    </source>
</evidence>
<evidence type="ECO:0008006" key="11">
    <source>
        <dbReference type="Google" id="ProtNLM"/>
    </source>
</evidence>
<evidence type="ECO:0000256" key="4">
    <source>
        <dbReference type="ARBA" id="ARBA00022833"/>
    </source>
</evidence>
<evidence type="ECO:0000259" key="7">
    <source>
        <dbReference type="Pfam" id="PF00107"/>
    </source>
</evidence>
<dbReference type="GO" id="GO:0016491">
    <property type="term" value="F:oxidoreductase activity"/>
    <property type="evidence" value="ECO:0007669"/>
    <property type="project" value="UniProtKB-KW"/>
</dbReference>
<dbReference type="CDD" id="cd12148">
    <property type="entry name" value="fungal_TF_MHR"/>
    <property type="match status" value="1"/>
</dbReference>
<evidence type="ECO:0000313" key="10">
    <source>
        <dbReference type="Proteomes" id="UP000700596"/>
    </source>
</evidence>
<dbReference type="Gene3D" id="3.90.180.10">
    <property type="entry name" value="Medium-chain alcohol dehydrogenases, catalytic domain"/>
    <property type="match status" value="1"/>
</dbReference>
<dbReference type="SUPFAM" id="SSF50129">
    <property type="entry name" value="GroES-like"/>
    <property type="match status" value="1"/>
</dbReference>
<comment type="similarity">
    <text evidence="2">Belongs to the zinc-containing alcohol dehydrogenase family.</text>
</comment>
<dbReference type="InterPro" id="IPR013149">
    <property type="entry name" value="ADH-like_C"/>
</dbReference>
<dbReference type="GO" id="GO:0003677">
    <property type="term" value="F:DNA binding"/>
    <property type="evidence" value="ECO:0007669"/>
    <property type="project" value="InterPro"/>
</dbReference>
<dbReference type="GO" id="GO:0008270">
    <property type="term" value="F:zinc ion binding"/>
    <property type="evidence" value="ECO:0007669"/>
    <property type="project" value="InterPro"/>
</dbReference>
<dbReference type="CDD" id="cd05188">
    <property type="entry name" value="MDR"/>
    <property type="match status" value="1"/>
</dbReference>
<dbReference type="Pfam" id="PF04082">
    <property type="entry name" value="Fungal_trans"/>
    <property type="match status" value="1"/>
</dbReference>
<dbReference type="PANTHER" id="PTHR43350:SF17">
    <property type="entry name" value="NAD-DEPENDENT ALCOHOL DEHYDROGENASE"/>
    <property type="match status" value="1"/>
</dbReference>
<dbReference type="InterPro" id="IPR011032">
    <property type="entry name" value="GroES-like_sf"/>
</dbReference>
<dbReference type="GO" id="GO:0006351">
    <property type="term" value="P:DNA-templated transcription"/>
    <property type="evidence" value="ECO:0007669"/>
    <property type="project" value="InterPro"/>
</dbReference>
<evidence type="ECO:0000256" key="6">
    <source>
        <dbReference type="ARBA" id="ARBA00023242"/>
    </source>
</evidence>
<dbReference type="AlphaFoldDB" id="A0A9P9I9P7"/>
<protein>
    <recommendedName>
        <fullName evidence="11">Alcohol dehydrogenase-like C-terminal domain-containing protein</fullName>
    </recommendedName>
</protein>
<keyword evidence="3" id="KW-0479">Metal-binding</keyword>
<dbReference type="EMBL" id="JAGMWT010000022">
    <property type="protein sequence ID" value="KAH7112067.1"/>
    <property type="molecule type" value="Genomic_DNA"/>
</dbReference>
<comment type="cofactor">
    <cofactor evidence="1">
        <name>Zn(2+)</name>
        <dbReference type="ChEBI" id="CHEBI:29105"/>
    </cofactor>
</comment>
<accession>A0A9P9I9P7</accession>
<keyword evidence="10" id="KW-1185">Reference proteome</keyword>
<gene>
    <name evidence="9" type="ORF">B0J11DRAFT_573031</name>
</gene>
<reference evidence="9" key="1">
    <citation type="journal article" date="2021" name="Nat. Commun.">
        <title>Genetic determinants of endophytism in the Arabidopsis root mycobiome.</title>
        <authorList>
            <person name="Mesny F."/>
            <person name="Miyauchi S."/>
            <person name="Thiergart T."/>
            <person name="Pickel B."/>
            <person name="Atanasova L."/>
            <person name="Karlsson M."/>
            <person name="Huettel B."/>
            <person name="Barry K.W."/>
            <person name="Haridas S."/>
            <person name="Chen C."/>
            <person name="Bauer D."/>
            <person name="Andreopoulos W."/>
            <person name="Pangilinan J."/>
            <person name="LaButti K."/>
            <person name="Riley R."/>
            <person name="Lipzen A."/>
            <person name="Clum A."/>
            <person name="Drula E."/>
            <person name="Henrissat B."/>
            <person name="Kohler A."/>
            <person name="Grigoriev I.V."/>
            <person name="Martin F.M."/>
            <person name="Hacquard S."/>
        </authorList>
    </citation>
    <scope>NUCLEOTIDE SEQUENCE</scope>
    <source>
        <strain evidence="9">MPI-CAGE-CH-0243</strain>
    </source>
</reference>
<dbReference type="InterPro" id="IPR007219">
    <property type="entry name" value="XnlR_reg_dom"/>
</dbReference>
<dbReference type="InterPro" id="IPR036291">
    <property type="entry name" value="NAD(P)-bd_dom_sf"/>
</dbReference>
<feature type="domain" description="Alcohol dehydrogenase-like C-terminal" evidence="7">
    <location>
        <begin position="650"/>
        <end position="770"/>
    </location>
</feature>
<keyword evidence="6" id="KW-0539">Nucleus</keyword>